<dbReference type="PROSITE" id="PS00560">
    <property type="entry name" value="CARBOXYPEPT_SER_HIS"/>
    <property type="match status" value="1"/>
</dbReference>
<dbReference type="GO" id="GO:1904715">
    <property type="term" value="P:negative regulation of chaperone-mediated autophagy"/>
    <property type="evidence" value="ECO:0007669"/>
    <property type="project" value="UniProtKB-ARBA"/>
</dbReference>
<dbReference type="PROSITE" id="PS00131">
    <property type="entry name" value="CARBOXYPEPT_SER_SER"/>
    <property type="match status" value="1"/>
</dbReference>
<gene>
    <name evidence="6" type="ORF">L596_029921</name>
</gene>
<dbReference type="PANTHER" id="PTHR11802:SF418">
    <property type="entry name" value="SERINE CARBOXYPEPTIDASE CTSA-1.1"/>
    <property type="match status" value="1"/>
</dbReference>
<feature type="signal peptide" evidence="5">
    <location>
        <begin position="1"/>
        <end position="20"/>
    </location>
</feature>
<organism evidence="6 7">
    <name type="scientific">Steinernema carpocapsae</name>
    <name type="common">Entomopathogenic nematode</name>
    <dbReference type="NCBI Taxonomy" id="34508"/>
    <lineage>
        <taxon>Eukaryota</taxon>
        <taxon>Metazoa</taxon>
        <taxon>Ecdysozoa</taxon>
        <taxon>Nematoda</taxon>
        <taxon>Chromadorea</taxon>
        <taxon>Rhabditida</taxon>
        <taxon>Tylenchina</taxon>
        <taxon>Panagrolaimomorpha</taxon>
        <taxon>Strongyloidoidea</taxon>
        <taxon>Steinernematidae</taxon>
        <taxon>Steinernema</taxon>
    </lineage>
</organism>
<dbReference type="PANTHER" id="PTHR11802">
    <property type="entry name" value="SERINE PROTEASE FAMILY S10 SERINE CARBOXYPEPTIDASE"/>
    <property type="match status" value="1"/>
</dbReference>
<keyword evidence="4 5" id="KW-0378">Hydrolase</keyword>
<dbReference type="PRINTS" id="PR00724">
    <property type="entry name" value="CRBOXYPTASEC"/>
</dbReference>
<dbReference type="EMBL" id="AZBU02000013">
    <property type="protein sequence ID" value="TKR58482.1"/>
    <property type="molecule type" value="Genomic_DNA"/>
</dbReference>
<evidence type="ECO:0000256" key="1">
    <source>
        <dbReference type="ARBA" id="ARBA00009431"/>
    </source>
</evidence>
<protein>
    <recommendedName>
        <fullName evidence="5">Carboxypeptidase</fullName>
        <ecNumber evidence="5">3.4.16.-</ecNumber>
    </recommendedName>
</protein>
<evidence type="ECO:0000256" key="2">
    <source>
        <dbReference type="ARBA" id="ARBA00022645"/>
    </source>
</evidence>
<dbReference type="AlphaFoldDB" id="A0A4U5LR84"/>
<keyword evidence="7" id="KW-1185">Reference proteome</keyword>
<evidence type="ECO:0000256" key="5">
    <source>
        <dbReference type="RuleBase" id="RU361156"/>
    </source>
</evidence>
<accession>A0A4U5LR84</accession>
<evidence type="ECO:0000256" key="4">
    <source>
        <dbReference type="ARBA" id="ARBA00022801"/>
    </source>
</evidence>
<dbReference type="Proteomes" id="UP000298663">
    <property type="component" value="Unassembled WGS sequence"/>
</dbReference>
<dbReference type="InterPro" id="IPR029058">
    <property type="entry name" value="AB_hydrolase_fold"/>
</dbReference>
<dbReference type="SUPFAM" id="SSF53474">
    <property type="entry name" value="alpha/beta-Hydrolases"/>
    <property type="match status" value="1"/>
</dbReference>
<proteinExistence type="inferred from homology"/>
<evidence type="ECO:0000256" key="3">
    <source>
        <dbReference type="ARBA" id="ARBA00022670"/>
    </source>
</evidence>
<dbReference type="STRING" id="34508.A0A4U5LR84"/>
<reference evidence="6 7" key="2">
    <citation type="journal article" date="2019" name="G3 (Bethesda)">
        <title>Hybrid Assembly of the Genome of the Entomopathogenic Nematode Steinernema carpocapsae Identifies the X-Chromosome.</title>
        <authorList>
            <person name="Serra L."/>
            <person name="Macchietto M."/>
            <person name="Macias-Munoz A."/>
            <person name="McGill C.J."/>
            <person name="Rodriguez I.M."/>
            <person name="Rodriguez B."/>
            <person name="Murad R."/>
            <person name="Mortazavi A."/>
        </authorList>
    </citation>
    <scope>NUCLEOTIDE SEQUENCE [LARGE SCALE GENOMIC DNA]</scope>
    <source>
        <strain evidence="6 7">ALL</strain>
    </source>
</reference>
<evidence type="ECO:0000313" key="6">
    <source>
        <dbReference type="EMBL" id="TKR58482.1"/>
    </source>
</evidence>
<reference evidence="6 7" key="1">
    <citation type="journal article" date="2015" name="Genome Biol.">
        <title>Comparative genomics of Steinernema reveals deeply conserved gene regulatory networks.</title>
        <authorList>
            <person name="Dillman A.R."/>
            <person name="Macchietto M."/>
            <person name="Porter C.F."/>
            <person name="Rogers A."/>
            <person name="Williams B."/>
            <person name="Antoshechkin I."/>
            <person name="Lee M.M."/>
            <person name="Goodwin Z."/>
            <person name="Lu X."/>
            <person name="Lewis E.E."/>
            <person name="Goodrich-Blair H."/>
            <person name="Stock S.P."/>
            <person name="Adams B.J."/>
            <person name="Sternberg P.W."/>
            <person name="Mortazavi A."/>
        </authorList>
    </citation>
    <scope>NUCLEOTIDE SEQUENCE [LARGE SCALE GENOMIC DNA]</scope>
    <source>
        <strain evidence="6 7">ALL</strain>
    </source>
</reference>
<dbReference type="Pfam" id="PF00450">
    <property type="entry name" value="Peptidase_S10"/>
    <property type="match status" value="1"/>
</dbReference>
<dbReference type="InterPro" id="IPR018202">
    <property type="entry name" value="Ser_caboxypep_ser_AS"/>
</dbReference>
<feature type="chain" id="PRO_5020996176" description="Carboxypeptidase" evidence="5">
    <location>
        <begin position="21"/>
        <end position="460"/>
    </location>
</feature>
<dbReference type="FunFam" id="3.40.50.1820:FF:000335">
    <property type="entry name" value="Carboxypeptidase"/>
    <property type="match status" value="1"/>
</dbReference>
<dbReference type="Gene3D" id="3.40.50.1820">
    <property type="entry name" value="alpha/beta hydrolase"/>
    <property type="match status" value="1"/>
</dbReference>
<sequence length="460" mass="51556">MAFRLSSVLSLLFLALSTSAHKAEIKNLPGLDFNPTFKHYSGFFQVSPTHFLHYWFVESQSDPATDPLLFWFNGGPGCSSLDGLLNEMGPYVVNKDGKTLRKNDYAWNHLANVIYIEAPAGVGFSYATDGNTTTNDFQTAQENYEAVKAFFKEFSEFRNHSTFIMGESYGGVYVPTLTSKIVEGQKDFPINLKGMALGNGYVNEDMNVDTVVRFAYGHGLVAEDVWNTLETDCCDGNIDDCDLSHLSKNCSQIVNGINDFIWIGGLNPYDLYRDCDPTPEANSFKLQAILKGVAPKRGSSDSSRRAKRTKLYGGAPCMDDSHVASYLNNPKVRKALNVPFNRKPWEICSDEVSNTYQTQYTDMKPFVRQIADADVRVLLYYGDTDMACNFLMGQKFSAELGYRKIAPKTPWTYGRQIAGFKTLYEGVTFLTIRGAGHMAPQWRAPEMFHVVKQFLRGQAV</sequence>
<keyword evidence="3 5" id="KW-0645">Protease</keyword>
<dbReference type="OrthoDB" id="735686at2759"/>
<dbReference type="GO" id="GO:0031647">
    <property type="term" value="P:regulation of protein stability"/>
    <property type="evidence" value="ECO:0007669"/>
    <property type="project" value="UniProtKB-ARBA"/>
</dbReference>
<dbReference type="GO" id="GO:0004185">
    <property type="term" value="F:serine-type carboxypeptidase activity"/>
    <property type="evidence" value="ECO:0007669"/>
    <property type="project" value="UniProtKB-UniRule"/>
</dbReference>
<evidence type="ECO:0000313" key="7">
    <source>
        <dbReference type="Proteomes" id="UP000298663"/>
    </source>
</evidence>
<dbReference type="GO" id="GO:0006508">
    <property type="term" value="P:proteolysis"/>
    <property type="evidence" value="ECO:0007669"/>
    <property type="project" value="UniProtKB-KW"/>
</dbReference>
<dbReference type="InterPro" id="IPR033124">
    <property type="entry name" value="Ser_caboxypep_his_AS"/>
</dbReference>
<comment type="caution">
    <text evidence="6">The sequence shown here is derived from an EMBL/GenBank/DDBJ whole genome shotgun (WGS) entry which is preliminary data.</text>
</comment>
<comment type="similarity">
    <text evidence="1 5">Belongs to the peptidase S10 family.</text>
</comment>
<name>A0A4U5LR84_STECR</name>
<keyword evidence="2 5" id="KW-0121">Carboxypeptidase</keyword>
<dbReference type="EC" id="3.4.16.-" evidence="5"/>
<keyword evidence="5" id="KW-0732">Signal</keyword>
<dbReference type="InterPro" id="IPR001563">
    <property type="entry name" value="Peptidase_S10"/>
</dbReference>